<evidence type="ECO:0000256" key="1">
    <source>
        <dbReference type="SAM" id="MobiDB-lite"/>
    </source>
</evidence>
<organism evidence="4 5">
    <name type="scientific">Lactuca sativa</name>
    <name type="common">Garden lettuce</name>
    <dbReference type="NCBI Taxonomy" id="4236"/>
    <lineage>
        <taxon>Eukaryota</taxon>
        <taxon>Viridiplantae</taxon>
        <taxon>Streptophyta</taxon>
        <taxon>Embryophyta</taxon>
        <taxon>Tracheophyta</taxon>
        <taxon>Spermatophyta</taxon>
        <taxon>Magnoliopsida</taxon>
        <taxon>eudicotyledons</taxon>
        <taxon>Gunneridae</taxon>
        <taxon>Pentapetalae</taxon>
        <taxon>asterids</taxon>
        <taxon>campanulids</taxon>
        <taxon>Asterales</taxon>
        <taxon>Asteraceae</taxon>
        <taxon>Cichorioideae</taxon>
        <taxon>Cichorieae</taxon>
        <taxon>Lactucinae</taxon>
        <taxon>Lactuca</taxon>
    </lineage>
</organism>
<accession>A0A9R1VSN1</accession>
<feature type="domain" description="PGG" evidence="3">
    <location>
        <begin position="484"/>
        <end position="596"/>
    </location>
</feature>
<feature type="region of interest" description="Disordered" evidence="1">
    <location>
        <begin position="303"/>
        <end position="335"/>
    </location>
</feature>
<dbReference type="InterPro" id="IPR026961">
    <property type="entry name" value="PGG_dom"/>
</dbReference>
<gene>
    <name evidence="4" type="ORF">LSAT_V11C400181210</name>
</gene>
<keyword evidence="2" id="KW-0812">Transmembrane</keyword>
<dbReference type="GO" id="GO:0016020">
    <property type="term" value="C:membrane"/>
    <property type="evidence" value="ECO:0000318"/>
    <property type="project" value="GO_Central"/>
</dbReference>
<feature type="transmembrane region" description="Helical" evidence="2">
    <location>
        <begin position="611"/>
        <end position="632"/>
    </location>
</feature>
<dbReference type="PANTHER" id="PTHR24177">
    <property type="entry name" value="CASKIN"/>
    <property type="match status" value="1"/>
</dbReference>
<evidence type="ECO:0000259" key="3">
    <source>
        <dbReference type="Pfam" id="PF13962"/>
    </source>
</evidence>
<dbReference type="Proteomes" id="UP000235145">
    <property type="component" value="Unassembled WGS sequence"/>
</dbReference>
<dbReference type="InterPro" id="IPR036770">
    <property type="entry name" value="Ankyrin_rpt-contain_sf"/>
</dbReference>
<evidence type="ECO:0000256" key="2">
    <source>
        <dbReference type="SAM" id="Phobius"/>
    </source>
</evidence>
<evidence type="ECO:0000313" key="5">
    <source>
        <dbReference type="Proteomes" id="UP000235145"/>
    </source>
</evidence>
<feature type="compositionally biased region" description="Polar residues" evidence="1">
    <location>
        <begin position="317"/>
        <end position="335"/>
    </location>
</feature>
<proteinExistence type="predicted"/>
<feature type="transmembrane region" description="Helical" evidence="2">
    <location>
        <begin position="490"/>
        <end position="510"/>
    </location>
</feature>
<sequence>MADDARKLNKELYDALMKGDTDKAIRLCEGIPKGPLHALTIHHDTVLHMATYSKQSYLVMELLNMVREVYYHKLTCQNDVGNTVLHEAATSDRIVPAAMEMLRRAPTLLSMPNRRGETPIFRAARYGKNRMYDFLDAEMHKTIQSDADLRSFHFRDDKTSILHISILTEHYDLALKIAAKYRYLIDERDGDGMTALQLLACNPSAFHGGEEVGGSLIKKFIYARIKTGGTVTEKAYWYSIYGAIFIHMTWTNEVLTRVLSVVVTGWTVPLWEQLRDQKHRYDSVIELARFLIERDTTWEATESALDKSKPKTHRYGRTTSMGPQDQGQISTTGQETTTVDIAETPLFLATKSGCTEIVRGILEMYPQAVEHVDDEGRNILHVAIKYRQIQIFDIVEKMETPMTRLIRKIDNNGNSILHMVGIKATEAGHEDMRSPALILQEDLLLFERVKKISATHFTKHYNAQGVTAEKLFAINNAQHRMDAKEWMKGTAENCSIVAVLIATVAFAAAYTVPGGPNQETGYPILENQPFFFLFTMTDVLSLAFALTSVILFLNILTSSFRLKDFRQSLPQKLMMGVTLLILSVSMMMVAFAATVILLIRNKEKWTRVALYSVAFFPVLIFAFSYLPLYVSLVKTFSYTLKKIRHVVPRCDSSDPSKTDGAVIPNSVSNSTYPIQSITPDTNRFVV</sequence>
<keyword evidence="5" id="KW-1185">Reference proteome</keyword>
<protein>
    <recommendedName>
        <fullName evidence="3">PGG domain-containing protein</fullName>
    </recommendedName>
</protein>
<dbReference type="AlphaFoldDB" id="A0A9R1VSN1"/>
<feature type="transmembrane region" description="Helical" evidence="2">
    <location>
        <begin position="530"/>
        <end position="556"/>
    </location>
</feature>
<name>A0A9R1VSN1_LACSA</name>
<feature type="transmembrane region" description="Helical" evidence="2">
    <location>
        <begin position="577"/>
        <end position="599"/>
    </location>
</feature>
<comment type="caution">
    <text evidence="4">The sequence shown here is derived from an EMBL/GenBank/DDBJ whole genome shotgun (WGS) entry which is preliminary data.</text>
</comment>
<keyword evidence="2" id="KW-1133">Transmembrane helix</keyword>
<dbReference type="SUPFAM" id="SSF48403">
    <property type="entry name" value="Ankyrin repeat"/>
    <property type="match status" value="2"/>
</dbReference>
<dbReference type="PANTHER" id="PTHR24177:SF314">
    <property type="entry name" value="PROTEIN ACCELERATED CELL DEATH 6-LIKE ISOFORM X1"/>
    <property type="match status" value="1"/>
</dbReference>
<evidence type="ECO:0000313" key="4">
    <source>
        <dbReference type="EMBL" id="KAJ0212962.1"/>
    </source>
</evidence>
<reference evidence="4 5" key="1">
    <citation type="journal article" date="2017" name="Nat. Commun.">
        <title>Genome assembly with in vitro proximity ligation data and whole-genome triplication in lettuce.</title>
        <authorList>
            <person name="Reyes-Chin-Wo S."/>
            <person name="Wang Z."/>
            <person name="Yang X."/>
            <person name="Kozik A."/>
            <person name="Arikit S."/>
            <person name="Song C."/>
            <person name="Xia L."/>
            <person name="Froenicke L."/>
            <person name="Lavelle D.O."/>
            <person name="Truco M.J."/>
            <person name="Xia R."/>
            <person name="Zhu S."/>
            <person name="Xu C."/>
            <person name="Xu H."/>
            <person name="Xu X."/>
            <person name="Cox K."/>
            <person name="Korf I."/>
            <person name="Meyers B.C."/>
            <person name="Michelmore R.W."/>
        </authorList>
    </citation>
    <scope>NUCLEOTIDE SEQUENCE [LARGE SCALE GENOMIC DNA]</scope>
    <source>
        <strain evidence="5">cv. Salinas</strain>
        <tissue evidence="4">Seedlings</tissue>
    </source>
</reference>
<dbReference type="Gene3D" id="1.25.40.20">
    <property type="entry name" value="Ankyrin repeat-containing domain"/>
    <property type="match status" value="2"/>
</dbReference>
<dbReference type="EMBL" id="NBSK02000004">
    <property type="protein sequence ID" value="KAJ0212962.1"/>
    <property type="molecule type" value="Genomic_DNA"/>
</dbReference>
<dbReference type="Pfam" id="PF13962">
    <property type="entry name" value="PGG"/>
    <property type="match status" value="1"/>
</dbReference>
<keyword evidence="2" id="KW-0472">Membrane</keyword>